<accession>A0A914E446</accession>
<proteinExistence type="predicted"/>
<dbReference type="PANTHER" id="PTHR31507">
    <property type="entry name" value="PROTEIN CBG15923"/>
    <property type="match status" value="1"/>
</dbReference>
<dbReference type="Proteomes" id="UP000887540">
    <property type="component" value="Unplaced"/>
</dbReference>
<sequence length="161" mass="17468">MLFNIYFLVSADAEPGTWTPWVDNGCTDTCGMCGVVQQIRECLVPGTCTGSSIQNTTLSCTSNVCFFPRPACCPGYKRGFVDGQITCILSTNGPPDNNEPKSLGTWSQWIESGCTDTCGLCGVTRMKRDCLVVLRIKPQILLAATSLVTFPEELVVLVKDQ</sequence>
<evidence type="ECO:0000313" key="2">
    <source>
        <dbReference type="WBParaSite" id="ACRNAN_scaffold5275.g27712.t1"/>
    </source>
</evidence>
<dbReference type="PANTHER" id="PTHR31507:SF3">
    <property type="entry name" value="TIL DOMAIN-CONTAINING PROTEIN"/>
    <property type="match status" value="1"/>
</dbReference>
<protein>
    <submittedName>
        <fullName evidence="2">Uncharacterized protein</fullName>
    </submittedName>
</protein>
<evidence type="ECO:0000313" key="1">
    <source>
        <dbReference type="Proteomes" id="UP000887540"/>
    </source>
</evidence>
<organism evidence="1 2">
    <name type="scientific">Acrobeloides nanus</name>
    <dbReference type="NCBI Taxonomy" id="290746"/>
    <lineage>
        <taxon>Eukaryota</taxon>
        <taxon>Metazoa</taxon>
        <taxon>Ecdysozoa</taxon>
        <taxon>Nematoda</taxon>
        <taxon>Chromadorea</taxon>
        <taxon>Rhabditida</taxon>
        <taxon>Tylenchina</taxon>
        <taxon>Cephalobomorpha</taxon>
        <taxon>Cephaloboidea</taxon>
        <taxon>Cephalobidae</taxon>
        <taxon>Acrobeloides</taxon>
    </lineage>
</organism>
<dbReference type="AlphaFoldDB" id="A0A914E446"/>
<name>A0A914E446_9BILA</name>
<keyword evidence="1" id="KW-1185">Reference proteome</keyword>
<dbReference type="WBParaSite" id="ACRNAN_scaffold5275.g27712.t1">
    <property type="protein sequence ID" value="ACRNAN_scaffold5275.g27712.t1"/>
    <property type="gene ID" value="ACRNAN_scaffold5275.g27712"/>
</dbReference>
<reference evidence="2" key="1">
    <citation type="submission" date="2022-11" db="UniProtKB">
        <authorList>
            <consortium name="WormBaseParasite"/>
        </authorList>
    </citation>
    <scope>IDENTIFICATION</scope>
</reference>